<gene>
    <name evidence="2" type="ORF">BUALT_Bualt06G0094900</name>
</gene>
<evidence type="ECO:0000313" key="2">
    <source>
        <dbReference type="EMBL" id="KAG8381174.1"/>
    </source>
</evidence>
<sequence length="295" mass="34104">MKIDTDINLKDNDGVRSKKEYESSSRCLELQSKITNANNKCAQLELDIGKKISEIKLLNCKLGFMERDKKKGESEIEVWELKCKDLEIQVLELEKRMSAGMIKTNSNVPEVKAARSSIVRIEARNNANEDKDVSGTPPINMPLKQYADSGEVKGENNCESRSKIRKRLDFDGLQRERKDKIKWKNVWDMFDDFDRRPELCMKAVCALYRRQTPQERSLKKTIDRNGRGFNCDDARRGSELAEFLTGGDPNSNVKKSVEELKEFNPNGVALCREYTTHYPNQLFEIYKNEEDPFFP</sequence>
<feature type="coiled-coil region" evidence="1">
    <location>
        <begin position="27"/>
        <end position="96"/>
    </location>
</feature>
<keyword evidence="1" id="KW-0175">Coiled coil</keyword>
<dbReference type="EMBL" id="WHWC01000006">
    <property type="protein sequence ID" value="KAG8381174.1"/>
    <property type="molecule type" value="Genomic_DNA"/>
</dbReference>
<accession>A0AAV6XFA8</accession>
<evidence type="ECO:0000313" key="3">
    <source>
        <dbReference type="Proteomes" id="UP000826271"/>
    </source>
</evidence>
<dbReference type="AlphaFoldDB" id="A0AAV6XFA8"/>
<dbReference type="PANTHER" id="PTHR34380">
    <property type="entry name" value="BNAA03G12380D PROTEIN"/>
    <property type="match status" value="1"/>
</dbReference>
<protein>
    <submittedName>
        <fullName evidence="2">Uncharacterized protein</fullName>
    </submittedName>
</protein>
<keyword evidence="3" id="KW-1185">Reference proteome</keyword>
<dbReference type="Proteomes" id="UP000826271">
    <property type="component" value="Unassembled WGS sequence"/>
</dbReference>
<dbReference type="PANTHER" id="PTHR34380:SF1">
    <property type="entry name" value="OS01G0221300 PROTEIN"/>
    <property type="match status" value="1"/>
</dbReference>
<evidence type="ECO:0000256" key="1">
    <source>
        <dbReference type="SAM" id="Coils"/>
    </source>
</evidence>
<comment type="caution">
    <text evidence="2">The sequence shown here is derived from an EMBL/GenBank/DDBJ whole genome shotgun (WGS) entry which is preliminary data.</text>
</comment>
<reference evidence="2" key="1">
    <citation type="submission" date="2019-10" db="EMBL/GenBank/DDBJ databases">
        <authorList>
            <person name="Zhang R."/>
            <person name="Pan Y."/>
            <person name="Wang J."/>
            <person name="Ma R."/>
            <person name="Yu S."/>
        </authorList>
    </citation>
    <scope>NUCLEOTIDE SEQUENCE</scope>
    <source>
        <strain evidence="2">LA-IB0</strain>
        <tissue evidence="2">Leaf</tissue>
    </source>
</reference>
<proteinExistence type="predicted"/>
<name>A0AAV6XFA8_9LAMI</name>
<organism evidence="2 3">
    <name type="scientific">Buddleja alternifolia</name>
    <dbReference type="NCBI Taxonomy" id="168488"/>
    <lineage>
        <taxon>Eukaryota</taxon>
        <taxon>Viridiplantae</taxon>
        <taxon>Streptophyta</taxon>
        <taxon>Embryophyta</taxon>
        <taxon>Tracheophyta</taxon>
        <taxon>Spermatophyta</taxon>
        <taxon>Magnoliopsida</taxon>
        <taxon>eudicotyledons</taxon>
        <taxon>Gunneridae</taxon>
        <taxon>Pentapetalae</taxon>
        <taxon>asterids</taxon>
        <taxon>lamiids</taxon>
        <taxon>Lamiales</taxon>
        <taxon>Scrophulariaceae</taxon>
        <taxon>Buddlejeae</taxon>
        <taxon>Buddleja</taxon>
    </lineage>
</organism>